<organism evidence="2 3">
    <name type="scientific">Streptomyces thermolineatus</name>
    <dbReference type="NCBI Taxonomy" id="44033"/>
    <lineage>
        <taxon>Bacteria</taxon>
        <taxon>Bacillati</taxon>
        <taxon>Actinomycetota</taxon>
        <taxon>Actinomycetes</taxon>
        <taxon>Kitasatosporales</taxon>
        <taxon>Streptomycetaceae</taxon>
        <taxon>Streptomyces</taxon>
    </lineage>
</organism>
<gene>
    <name evidence="2" type="ORF">GCM10010406_41770</name>
</gene>
<feature type="compositionally biased region" description="Gly residues" evidence="1">
    <location>
        <begin position="216"/>
        <end position="232"/>
    </location>
</feature>
<accession>A0ABP5ZUD3</accession>
<name>A0ABP5ZUD3_9ACTN</name>
<dbReference type="Proteomes" id="UP001501358">
    <property type="component" value="Unassembled WGS sequence"/>
</dbReference>
<feature type="compositionally biased region" description="Basic and acidic residues" evidence="1">
    <location>
        <begin position="364"/>
        <end position="400"/>
    </location>
</feature>
<feature type="compositionally biased region" description="Basic and acidic residues" evidence="1">
    <location>
        <begin position="415"/>
        <end position="434"/>
    </location>
</feature>
<protein>
    <recommendedName>
        <fullName evidence="4">ATP/GTP-binding protein</fullName>
    </recommendedName>
</protein>
<keyword evidence="3" id="KW-1185">Reference proteome</keyword>
<feature type="compositionally biased region" description="Basic and acidic residues" evidence="1">
    <location>
        <begin position="332"/>
        <end position="355"/>
    </location>
</feature>
<feature type="compositionally biased region" description="Acidic residues" evidence="1">
    <location>
        <begin position="103"/>
        <end position="118"/>
    </location>
</feature>
<evidence type="ECO:0000313" key="2">
    <source>
        <dbReference type="EMBL" id="GAA2500868.1"/>
    </source>
</evidence>
<evidence type="ECO:0008006" key="4">
    <source>
        <dbReference type="Google" id="ProtNLM"/>
    </source>
</evidence>
<evidence type="ECO:0000256" key="1">
    <source>
        <dbReference type="SAM" id="MobiDB-lite"/>
    </source>
</evidence>
<dbReference type="EMBL" id="BAAATA010000028">
    <property type="protein sequence ID" value="GAA2500868.1"/>
    <property type="molecule type" value="Genomic_DNA"/>
</dbReference>
<feature type="compositionally biased region" description="Low complexity" evidence="1">
    <location>
        <begin position="300"/>
        <end position="317"/>
    </location>
</feature>
<sequence>MHVRARAHETPLSVKPPGGRCTVSDEPDEAGGGTLVHGPWSGDSSYALPPIPDFIDTIPPPEIIPEAPPESPEETTMELPPIPAAPDPATALRSEGITAPGTGEDDGEYEEGEEEDEYEQPRSLADRLGDWLEFRLERARVLHEGEAPFREAEIARKAALLEGRTAQEVAMMEQNAKLHAAMMKAKGDKAAARGKADADRMKSPSSGPGADKGRSKAGGGGGGSRGGGGGTGRSRSNSGSGTNRPNSSRGSNSGGPAGRSGSGSPGGSGGGKGSTKGPDRSSGGRTPNSGRSGAAGGPKGSQAGSGSSHRSGSSNSKGDGGRSQHGPASNARAERARGRQERAGVRQAGRQERRTAGHAASVADRSKARDQARAQRQQAWEDRHAKRQERDAARKAKREAAASSDPGRTTLGKAAGEEAQRRWDKRRADAKAATDPKATAGARDSKAGTEKVNLTKDKDSKAKGTDGKDGKTAKDAPDGASSAAKDGRAGDEPGAESTAGDGASDSPFGAEDSTPTVEWPDRPTRPPRTDTKGEDDIVDADIVPDEPAAVTTGAKGLPPAPEKHTARPGTSRPTSTEGSSMSSSEVSRPSGQGNLSAQHRTDITFDEYLMGMAKVAVKAASDQERAEALTEALGRLADALREMAADLVGDHNVNTKVTDLIADLADSATRMKGQAERCAEQCDIAKEAARLAAQEVARVYGQDMAAKEDAGLAHASAAAHHD</sequence>
<reference evidence="3" key="1">
    <citation type="journal article" date="2019" name="Int. J. Syst. Evol. Microbiol.">
        <title>The Global Catalogue of Microorganisms (GCM) 10K type strain sequencing project: providing services to taxonomists for standard genome sequencing and annotation.</title>
        <authorList>
            <consortium name="The Broad Institute Genomics Platform"/>
            <consortium name="The Broad Institute Genome Sequencing Center for Infectious Disease"/>
            <person name="Wu L."/>
            <person name="Ma J."/>
        </authorList>
    </citation>
    <scope>NUCLEOTIDE SEQUENCE [LARGE SCALE GENOMIC DNA]</scope>
    <source>
        <strain evidence="3">JCM 6307</strain>
    </source>
</reference>
<feature type="compositionally biased region" description="Pro residues" evidence="1">
    <location>
        <begin position="58"/>
        <end position="70"/>
    </location>
</feature>
<feature type="compositionally biased region" description="Basic and acidic residues" evidence="1">
    <location>
        <begin position="185"/>
        <end position="202"/>
    </location>
</feature>
<feature type="compositionally biased region" description="Low complexity" evidence="1">
    <location>
        <begin position="233"/>
        <end position="251"/>
    </location>
</feature>
<feature type="compositionally biased region" description="Gly residues" evidence="1">
    <location>
        <begin position="252"/>
        <end position="274"/>
    </location>
</feature>
<feature type="region of interest" description="Disordered" evidence="1">
    <location>
        <begin position="181"/>
        <end position="597"/>
    </location>
</feature>
<feature type="compositionally biased region" description="Basic and acidic residues" evidence="1">
    <location>
        <begin position="519"/>
        <end position="535"/>
    </location>
</feature>
<proteinExistence type="predicted"/>
<evidence type="ECO:0000313" key="3">
    <source>
        <dbReference type="Proteomes" id="UP001501358"/>
    </source>
</evidence>
<comment type="caution">
    <text evidence="2">The sequence shown here is derived from an EMBL/GenBank/DDBJ whole genome shotgun (WGS) entry which is preliminary data.</text>
</comment>
<feature type="compositionally biased region" description="Low complexity" evidence="1">
    <location>
        <begin position="571"/>
        <end position="591"/>
    </location>
</feature>
<feature type="region of interest" description="Disordered" evidence="1">
    <location>
        <begin position="1"/>
        <end position="124"/>
    </location>
</feature>
<feature type="compositionally biased region" description="Basic and acidic residues" evidence="1">
    <location>
        <begin position="443"/>
        <end position="477"/>
    </location>
</feature>